<proteinExistence type="predicted"/>
<name>A0A4P7XGZ2_9ALTE</name>
<gene>
    <name evidence="3" type="ORF">soil367_08710</name>
</gene>
<dbReference type="RefSeq" id="WP_136548716.1">
    <property type="nucleotide sequence ID" value="NZ_CP031093.1"/>
</dbReference>
<evidence type="ECO:0000256" key="1">
    <source>
        <dbReference type="SAM" id="Phobius"/>
    </source>
</evidence>
<dbReference type="KEGG" id="hmi:soil367_08710"/>
<dbReference type="AlphaFoldDB" id="A0A4P7XGZ2"/>
<organism evidence="3 4">
    <name type="scientific">Hydrocarboniclastica marina</name>
    <dbReference type="NCBI Taxonomy" id="2259620"/>
    <lineage>
        <taxon>Bacteria</taxon>
        <taxon>Pseudomonadati</taxon>
        <taxon>Pseudomonadota</taxon>
        <taxon>Gammaproteobacteria</taxon>
        <taxon>Alteromonadales</taxon>
        <taxon>Alteromonadaceae</taxon>
        <taxon>Hydrocarboniclastica</taxon>
    </lineage>
</organism>
<dbReference type="InterPro" id="IPR022606">
    <property type="entry name" value="DUF2914"/>
</dbReference>
<sequence>MDTTTTDKTQRMRPGLPEELSIVYTEETELHWQRIISAILIVLAVLTVLGWILMNTVSAEKAAQVITAEPDVLNSIVEESTQTLPATELKAPVKDLESTIPALPQFEKQAEETSIPQSALPNVVQDMLPLYAHMPKKPLQTPAPPLVQDGFVQREASDSTQLTLDPNYVGTLQLTSNLSNKNPTDLLGGEINMDGQQLIKLYAYSELTNLKGERVFHEWYKGSKRMARIPVGVYLDNMRASSSKYIDPTMAGDWHLKIVRHNGEQLGRMDFRVNADS</sequence>
<dbReference type="OrthoDB" id="9796654at2"/>
<dbReference type="EMBL" id="CP031093">
    <property type="protein sequence ID" value="QCF25995.1"/>
    <property type="molecule type" value="Genomic_DNA"/>
</dbReference>
<evidence type="ECO:0000313" key="4">
    <source>
        <dbReference type="Proteomes" id="UP000298049"/>
    </source>
</evidence>
<dbReference type="Pfam" id="PF11141">
    <property type="entry name" value="DUF2914"/>
    <property type="match status" value="1"/>
</dbReference>
<evidence type="ECO:0000259" key="2">
    <source>
        <dbReference type="Pfam" id="PF11141"/>
    </source>
</evidence>
<protein>
    <submittedName>
        <fullName evidence="3">DUF2914 domain-containing protein</fullName>
    </submittedName>
</protein>
<evidence type="ECO:0000313" key="3">
    <source>
        <dbReference type="EMBL" id="QCF25995.1"/>
    </source>
</evidence>
<feature type="domain" description="DUF2914" evidence="2">
    <location>
        <begin position="213"/>
        <end position="273"/>
    </location>
</feature>
<feature type="transmembrane region" description="Helical" evidence="1">
    <location>
        <begin position="35"/>
        <end position="54"/>
    </location>
</feature>
<keyword evidence="4" id="KW-1185">Reference proteome</keyword>
<keyword evidence="1" id="KW-0812">Transmembrane</keyword>
<keyword evidence="1" id="KW-0472">Membrane</keyword>
<keyword evidence="1" id="KW-1133">Transmembrane helix</keyword>
<dbReference type="Proteomes" id="UP000298049">
    <property type="component" value="Chromosome"/>
</dbReference>
<accession>A0A4P7XGZ2</accession>
<reference evidence="3 4" key="1">
    <citation type="submission" date="2018-07" db="EMBL/GenBank/DDBJ databases">
        <title>Marsedoiliclastica nanhaica gen. nov. sp. nov., a novel marine hydrocarbonoclastic bacterium isolated from an in-situ enriched hydrocarbon-degrading consortium in deep-sea sediment.</title>
        <authorList>
            <person name="Dong C."/>
            <person name="Ma T."/>
            <person name="Liu R."/>
            <person name="Shao Z."/>
        </authorList>
    </citation>
    <scope>NUCLEOTIDE SEQUENCE [LARGE SCALE GENOMIC DNA]</scope>
    <source>
        <strain evidence="4">soil36-7</strain>
    </source>
</reference>